<evidence type="ECO:0000259" key="1">
    <source>
        <dbReference type="Pfam" id="PF01408"/>
    </source>
</evidence>
<dbReference type="STRING" id="656024.FsymDg_0256"/>
<evidence type="ECO:0000313" key="2">
    <source>
        <dbReference type="EMBL" id="AEH07828.1"/>
    </source>
</evidence>
<dbReference type="GO" id="GO:0000166">
    <property type="term" value="F:nucleotide binding"/>
    <property type="evidence" value="ECO:0007669"/>
    <property type="project" value="InterPro"/>
</dbReference>
<dbReference type="InterPro" id="IPR000683">
    <property type="entry name" value="Gfo/Idh/MocA-like_OxRdtase_N"/>
</dbReference>
<dbReference type="EMBL" id="CP002801">
    <property type="protein sequence ID" value="AEH07828.1"/>
    <property type="molecule type" value="Genomic_DNA"/>
</dbReference>
<evidence type="ECO:0000313" key="3">
    <source>
        <dbReference type="Proteomes" id="UP000001549"/>
    </source>
</evidence>
<dbReference type="Gene3D" id="3.40.50.720">
    <property type="entry name" value="NAD(P)-binding Rossmann-like Domain"/>
    <property type="match status" value="1"/>
</dbReference>
<dbReference type="AlphaFoldDB" id="F8B3J1"/>
<dbReference type="InterPro" id="IPR036291">
    <property type="entry name" value="NAD(P)-bd_dom_sf"/>
</dbReference>
<proteinExistence type="predicted"/>
<organism evidence="2 3">
    <name type="scientific">Candidatus Protofrankia datiscae</name>
    <dbReference type="NCBI Taxonomy" id="2716812"/>
    <lineage>
        <taxon>Bacteria</taxon>
        <taxon>Bacillati</taxon>
        <taxon>Actinomycetota</taxon>
        <taxon>Actinomycetes</taxon>
        <taxon>Frankiales</taxon>
        <taxon>Frankiaceae</taxon>
        <taxon>Protofrankia</taxon>
    </lineage>
</organism>
<dbReference type="SUPFAM" id="SSF51735">
    <property type="entry name" value="NAD(P)-binding Rossmann-fold domains"/>
    <property type="match status" value="1"/>
</dbReference>
<feature type="domain" description="Gfo/Idh/MocA-like oxidoreductase N-terminal" evidence="1">
    <location>
        <begin position="66"/>
        <end position="161"/>
    </location>
</feature>
<dbReference type="Pfam" id="PF01408">
    <property type="entry name" value="GFO_IDH_MocA"/>
    <property type="match status" value="1"/>
</dbReference>
<name>F8B3J1_9ACTN</name>
<dbReference type="HOGENOM" id="CLU_786987_0_0_11"/>
<dbReference type="KEGG" id="fsy:FsymDg_0256"/>
<dbReference type="eggNOG" id="COG0673">
    <property type="taxonomic scope" value="Bacteria"/>
</dbReference>
<protein>
    <submittedName>
        <fullName evidence="2">Oxidoreductase domain protein</fullName>
    </submittedName>
</protein>
<reference evidence="2 3" key="1">
    <citation type="submission" date="2011-05" db="EMBL/GenBank/DDBJ databases">
        <title>Complete sequence of chromosome of Frankia symbiont of Datisca glomerata.</title>
        <authorList>
            <consortium name="US DOE Joint Genome Institute"/>
            <person name="Lucas S."/>
            <person name="Han J."/>
            <person name="Lapidus A."/>
            <person name="Cheng J.-F."/>
            <person name="Goodwin L."/>
            <person name="Pitluck S."/>
            <person name="Peters L."/>
            <person name="Mikhailova N."/>
            <person name="Chertkov O."/>
            <person name="Teshima H."/>
            <person name="Han C."/>
            <person name="Tapia R."/>
            <person name="Land M."/>
            <person name="Hauser L."/>
            <person name="Kyrpides N."/>
            <person name="Ivanova N."/>
            <person name="Pagani I."/>
            <person name="Berry A."/>
            <person name="Pawlowski K."/>
            <person name="Persson T."/>
            <person name="Vanden Heuvel B."/>
            <person name="Benson D."/>
            <person name="Woyke T."/>
        </authorList>
    </citation>
    <scope>NUCLEOTIDE SEQUENCE [LARGE SCALE GENOMIC DNA]</scope>
    <source>
        <strain evidence="3">4085684</strain>
    </source>
</reference>
<dbReference type="Proteomes" id="UP000001549">
    <property type="component" value="Chromosome"/>
</dbReference>
<gene>
    <name evidence="2" type="ordered locus">FsymDg_0256</name>
</gene>
<sequence length="352" mass="37155">MNNAPGPRAGGHYRYVTTVPELVAQRDPTGAREWRERRRDTRRLLPDLPGAMALATDGSDRTTAPVLRDAGVDVVGLLAPEPLESLAWAAEAEAPRAYADLVAMLSDEIEAVCIEMGPPGSDVIARRSVEAGLHVLLARPTTADPESLRVVADLAEESDLAHVVAMDGRAWPAAWHVQASMAALGRITQVTVLGAPAGQSGRAEIVDLVVRWCGEVLAVCASPDAMPAARLTADAPVTFALLSASGATALINERPDGRLETATITICGTGGRMVVQGRRVLRQDADGTRDLLMRAVPGVRPGLIEATYDVVRVTELGDPALVRGATFYDLLTIARVLAAADASAEDSGWVEL</sequence>
<dbReference type="Gene3D" id="3.30.360.10">
    <property type="entry name" value="Dihydrodipicolinate Reductase, domain 2"/>
    <property type="match status" value="1"/>
</dbReference>
<keyword evidence="3" id="KW-1185">Reference proteome</keyword>
<accession>F8B3J1</accession>